<name>A0A1X0Y7M4_MYCSI</name>
<dbReference type="AlphaFoldDB" id="A0A1X0Y7M4"/>
<keyword evidence="2" id="KW-1185">Reference proteome</keyword>
<protein>
    <submittedName>
        <fullName evidence="1">Uncharacterized protein</fullName>
    </submittedName>
</protein>
<evidence type="ECO:0000313" key="1">
    <source>
        <dbReference type="EMBL" id="ORJ61158.1"/>
    </source>
</evidence>
<evidence type="ECO:0000313" key="2">
    <source>
        <dbReference type="Proteomes" id="UP000193040"/>
    </source>
</evidence>
<dbReference type="Proteomes" id="UP000193040">
    <property type="component" value="Unassembled WGS sequence"/>
</dbReference>
<proteinExistence type="predicted"/>
<dbReference type="EMBL" id="MZZM01000016">
    <property type="protein sequence ID" value="ORJ61158.1"/>
    <property type="molecule type" value="Genomic_DNA"/>
</dbReference>
<reference evidence="1 2" key="1">
    <citation type="submission" date="2017-03" db="EMBL/GenBank/DDBJ databases">
        <title>Genomic insights into Mycobacterium simiae human colonization.</title>
        <authorList>
            <person name="Steffani J.L."/>
            <person name="Brunck M.E."/>
            <person name="Cruz E."/>
            <person name="Montiel R."/>
            <person name="Barona F."/>
        </authorList>
    </citation>
    <scope>NUCLEOTIDE SEQUENCE [LARGE SCALE GENOMIC DNA]</scope>
    <source>
        <strain evidence="1 2">MsiGto</strain>
    </source>
</reference>
<dbReference type="RefSeq" id="WP_084950317.1">
    <property type="nucleotide sequence ID" value="NZ_MZZM01000016.1"/>
</dbReference>
<organism evidence="1 2">
    <name type="scientific">Mycobacterium simiae</name>
    <name type="common">Mycobacterium habana</name>
    <dbReference type="NCBI Taxonomy" id="1784"/>
    <lineage>
        <taxon>Bacteria</taxon>
        <taxon>Bacillati</taxon>
        <taxon>Actinomycetota</taxon>
        <taxon>Actinomycetes</taxon>
        <taxon>Mycobacteriales</taxon>
        <taxon>Mycobacteriaceae</taxon>
        <taxon>Mycobacterium</taxon>
        <taxon>Mycobacterium simiae complex</taxon>
    </lineage>
</organism>
<sequence>MTIPNLGLNAEQAEALFNFANRGVLTRIDERGQRCGDLYPWGLHPHVAEEGSPLAADDAAFEAAYPLTLAGPRAVTEHALFPSMSAAESLHTAGILIARRKSHRQPHIVEVLQLCRVAMECAALTIWLLSEPLREVRRDRCMSEEMEQLEQRRRYLVIGEQEETARPARYQRQMLTENAEHRRKYNKMLDEAKETYIFDKTPSFTKMIRESAQWVDDHVPAHDSGEIANNGLESSARSFYSYGSSFIHGYKWMTEYARGGTVFSLIADALAVTLNMVECAVCLFEAASRAPGGPRPDDSYVPERFEPTIAAWSTELFGA</sequence>
<gene>
    <name evidence="1" type="ORF">B5M45_13090</name>
</gene>
<comment type="caution">
    <text evidence="1">The sequence shown here is derived from an EMBL/GenBank/DDBJ whole genome shotgun (WGS) entry which is preliminary data.</text>
</comment>
<accession>A0A1X0Y7M4</accession>